<dbReference type="PROSITE" id="PS50005">
    <property type="entry name" value="TPR"/>
    <property type="match status" value="1"/>
</dbReference>
<organism evidence="5 6">
    <name type="scientific">Salinisphaera japonica YTM-1</name>
    <dbReference type="NCBI Taxonomy" id="1209778"/>
    <lineage>
        <taxon>Bacteria</taxon>
        <taxon>Pseudomonadati</taxon>
        <taxon>Pseudomonadota</taxon>
        <taxon>Gammaproteobacteria</taxon>
        <taxon>Salinisphaerales</taxon>
        <taxon>Salinisphaeraceae</taxon>
        <taxon>Salinisphaera</taxon>
    </lineage>
</organism>
<sequence length="421" mass="46695">MMRPFESSRSPRVRRGATAAAGLVLALALSTAAGTSPVAAAEKSLSQTNYEKLSAARDLMNGGDYETAVDKLNALLKQVYGDDYSAAVVLQALGYAHLNNDLKPLAIQDFERSLARQALPAAPTRDVQHVLGRLYAEEGRYDKARNTLEDWIAAKQQDSSAADYISLANVYAQLKDYDKGIAAIEKALAMSSQANESHYQLLVAMQYQSKRYEAATETLKTMIELWPSKTQYWSQLANIYLQAGKNEKAHSVLKLAYYKNRLDKASDVLNLARLGMTTGVPDQAARVLADAMEKNRIESSEQNWRLLAQAWRQANEVPQAIAALDHVAEFGSEGEIRMRQAELYMNQNSWRQVLAYVNKAIAAGDLDSPGKAYLLKGMAYTRLNDYDQSLAALRQAGQYQDMAGQAQQWSQYVEKKKALDS</sequence>
<dbReference type="SUPFAM" id="SSF48452">
    <property type="entry name" value="TPR-like"/>
    <property type="match status" value="2"/>
</dbReference>
<dbReference type="EMBL" id="AYKG01000023">
    <property type="protein sequence ID" value="ROO28153.1"/>
    <property type="molecule type" value="Genomic_DNA"/>
</dbReference>
<dbReference type="Gene3D" id="1.25.40.10">
    <property type="entry name" value="Tetratricopeptide repeat domain"/>
    <property type="match status" value="3"/>
</dbReference>
<feature type="chain" id="PRO_5019414238" description="Tetratricopeptide repeat protein" evidence="4">
    <location>
        <begin position="41"/>
        <end position="421"/>
    </location>
</feature>
<name>A0A423PRE6_9GAMM</name>
<evidence type="ECO:0000313" key="5">
    <source>
        <dbReference type="EMBL" id="ROO28153.1"/>
    </source>
</evidence>
<dbReference type="AlphaFoldDB" id="A0A423PRE6"/>
<evidence type="ECO:0000256" key="2">
    <source>
        <dbReference type="ARBA" id="ARBA00022803"/>
    </source>
</evidence>
<dbReference type="Proteomes" id="UP000285310">
    <property type="component" value="Unassembled WGS sequence"/>
</dbReference>
<gene>
    <name evidence="5" type="ORF">SAJA_08605</name>
</gene>
<evidence type="ECO:0000256" key="4">
    <source>
        <dbReference type="SAM" id="SignalP"/>
    </source>
</evidence>
<proteinExistence type="predicted"/>
<dbReference type="InterPro" id="IPR019734">
    <property type="entry name" value="TPR_rpt"/>
</dbReference>
<keyword evidence="2 3" id="KW-0802">TPR repeat</keyword>
<protein>
    <recommendedName>
        <fullName evidence="7">Tetratricopeptide repeat protein</fullName>
    </recommendedName>
</protein>
<reference evidence="5 6" key="1">
    <citation type="submission" date="2013-10" db="EMBL/GenBank/DDBJ databases">
        <title>Salinisphaera japonica YTM-1 Genome Sequencing.</title>
        <authorList>
            <person name="Lai Q."/>
            <person name="Li C."/>
            <person name="Shao Z."/>
        </authorList>
    </citation>
    <scope>NUCLEOTIDE SEQUENCE [LARGE SCALE GENOMIC DNA]</scope>
    <source>
        <strain evidence="5 6">YTM-1</strain>
    </source>
</reference>
<dbReference type="PANTHER" id="PTHR45586:SF1">
    <property type="entry name" value="LIPOPOLYSACCHARIDE ASSEMBLY PROTEIN B"/>
    <property type="match status" value="1"/>
</dbReference>
<comment type="caution">
    <text evidence="5">The sequence shown here is derived from an EMBL/GenBank/DDBJ whole genome shotgun (WGS) entry which is preliminary data.</text>
</comment>
<evidence type="ECO:0000256" key="3">
    <source>
        <dbReference type="PROSITE-ProRule" id="PRU00339"/>
    </source>
</evidence>
<dbReference type="InterPro" id="IPR011990">
    <property type="entry name" value="TPR-like_helical_dom_sf"/>
</dbReference>
<dbReference type="SMART" id="SM00028">
    <property type="entry name" value="TPR"/>
    <property type="match status" value="6"/>
</dbReference>
<dbReference type="Pfam" id="PF13181">
    <property type="entry name" value="TPR_8"/>
    <property type="match status" value="1"/>
</dbReference>
<evidence type="ECO:0008006" key="7">
    <source>
        <dbReference type="Google" id="ProtNLM"/>
    </source>
</evidence>
<keyword evidence="4" id="KW-0732">Signal</keyword>
<evidence type="ECO:0000313" key="6">
    <source>
        <dbReference type="Proteomes" id="UP000285310"/>
    </source>
</evidence>
<dbReference type="InParanoid" id="A0A423PRE6"/>
<feature type="repeat" description="TPR" evidence="3">
    <location>
        <begin position="161"/>
        <end position="194"/>
    </location>
</feature>
<dbReference type="OrthoDB" id="6397696at2"/>
<keyword evidence="6" id="KW-1185">Reference proteome</keyword>
<feature type="signal peptide" evidence="4">
    <location>
        <begin position="1"/>
        <end position="40"/>
    </location>
</feature>
<dbReference type="PANTHER" id="PTHR45586">
    <property type="entry name" value="TPR REPEAT-CONTAINING PROTEIN PA4667"/>
    <property type="match status" value="1"/>
</dbReference>
<dbReference type="RefSeq" id="WP_123658223.1">
    <property type="nucleotide sequence ID" value="NZ_AYKG01000023.1"/>
</dbReference>
<accession>A0A423PRE6</accession>
<dbReference type="Pfam" id="PF13432">
    <property type="entry name" value="TPR_16"/>
    <property type="match status" value="2"/>
</dbReference>
<keyword evidence="1" id="KW-0677">Repeat</keyword>
<dbReference type="InterPro" id="IPR051012">
    <property type="entry name" value="CellSynth/LPSAsmb/PSIAsmb"/>
</dbReference>
<evidence type="ECO:0000256" key="1">
    <source>
        <dbReference type="ARBA" id="ARBA00022737"/>
    </source>
</evidence>